<accession>A0ABU8NLT2</accession>
<protein>
    <submittedName>
        <fullName evidence="2">Uncharacterized protein</fullName>
    </submittedName>
</protein>
<evidence type="ECO:0000313" key="3">
    <source>
        <dbReference type="Proteomes" id="UP001378956"/>
    </source>
</evidence>
<evidence type="ECO:0000256" key="1">
    <source>
        <dbReference type="SAM" id="SignalP"/>
    </source>
</evidence>
<evidence type="ECO:0000313" key="2">
    <source>
        <dbReference type="EMBL" id="MEJ2902447.1"/>
    </source>
</evidence>
<reference evidence="2 3" key="1">
    <citation type="submission" date="2024-03" db="EMBL/GenBank/DDBJ databases">
        <title>Sequence of Lycoming College Course Isolates.</title>
        <authorList>
            <person name="Plotts O."/>
            <person name="Newman J."/>
        </authorList>
    </citation>
    <scope>NUCLEOTIDE SEQUENCE [LARGE SCALE GENOMIC DNA]</scope>
    <source>
        <strain evidence="2 3">CJB-3</strain>
    </source>
</reference>
<proteinExistence type="predicted"/>
<sequence length="302" mass="34672">MIRTCCLLSLICSASIYFAQAKDAYYGEVITKIDNTDEGSDTSRLLYCRNTVGNRLSVYAVRDGVISEAASYRFTETSSGLFCERRSLISSGQMKESLRIEFEDKLSTVVINKTDRYTLFPAYYLTFKQEVKARHSIMAMLNLLSDAIGDYPIADALPLLNYTPKLTKKISQARIVTQRSQADIKDTWTCKYYYNKHNWLDSVRAFSPEEIRFSKKIHYSRSNVSSIITYLNIESRQTTKRSITYDMTNGSTLQWQEQVFETGKNQETLSSITLIKNDLGMLRKMEPSKIEVLELIKAAKKR</sequence>
<dbReference type="EMBL" id="JBBEUB010000002">
    <property type="protein sequence ID" value="MEJ2902447.1"/>
    <property type="molecule type" value="Genomic_DNA"/>
</dbReference>
<dbReference type="Proteomes" id="UP001378956">
    <property type="component" value="Unassembled WGS sequence"/>
</dbReference>
<keyword evidence="3" id="KW-1185">Reference proteome</keyword>
<feature type="chain" id="PRO_5045176868" evidence="1">
    <location>
        <begin position="22"/>
        <end position="302"/>
    </location>
</feature>
<keyword evidence="1" id="KW-0732">Signal</keyword>
<dbReference type="RefSeq" id="WP_172662814.1">
    <property type="nucleotide sequence ID" value="NZ_JABMKW010000020.1"/>
</dbReference>
<gene>
    <name evidence="2" type="ORF">WAE58_08415</name>
</gene>
<feature type="signal peptide" evidence="1">
    <location>
        <begin position="1"/>
        <end position="21"/>
    </location>
</feature>
<name>A0ABU8NLT2_9SPHI</name>
<comment type="caution">
    <text evidence="2">The sequence shown here is derived from an EMBL/GenBank/DDBJ whole genome shotgun (WGS) entry which is preliminary data.</text>
</comment>
<organism evidence="2 3">
    <name type="scientific">Pedobacter panaciterrae</name>
    <dbReference type="NCBI Taxonomy" id="363849"/>
    <lineage>
        <taxon>Bacteria</taxon>
        <taxon>Pseudomonadati</taxon>
        <taxon>Bacteroidota</taxon>
        <taxon>Sphingobacteriia</taxon>
        <taxon>Sphingobacteriales</taxon>
        <taxon>Sphingobacteriaceae</taxon>
        <taxon>Pedobacter</taxon>
    </lineage>
</organism>